<sequence length="302" mass="34580">MPGGRCGGVKHITAKQYSQRLDRAAPLQRPSRRRALSRPPKPASRIPFIGKRREQRLQTCLLFSRLPAELRIMVFSHVFGDPGDVVHVLWIDRRLAHTRCQTAKSREQGDARRLCFREWRRPSRGGLYDSSYGGQGALVKLDIALLQTCRQAYSEAIDLLYSVPTLDFESANSFMHFERAILPQRLHGIKALQVSWFSGTWPTRDRDKKYEAEYLPSYWDPMCKTITTMAGLRYLTVEIFGVVWSVEQGQDLLLQPLEGLRGLTSCNFHARYCRSHLFSQDDEVVEISSLGKRIMAQATLAH</sequence>
<reference evidence="3" key="1">
    <citation type="journal article" date="2020" name="Stud. Mycol.">
        <title>101 Dothideomycetes genomes: a test case for predicting lifestyles and emergence of pathogens.</title>
        <authorList>
            <person name="Haridas S."/>
            <person name="Albert R."/>
            <person name="Binder M."/>
            <person name="Bloem J."/>
            <person name="Labutti K."/>
            <person name="Salamov A."/>
            <person name="Andreopoulos B."/>
            <person name="Baker S."/>
            <person name="Barry K."/>
            <person name="Bills G."/>
            <person name="Bluhm B."/>
            <person name="Cannon C."/>
            <person name="Castanera R."/>
            <person name="Culley D."/>
            <person name="Daum C."/>
            <person name="Ezra D."/>
            <person name="Gonzalez J."/>
            <person name="Henrissat B."/>
            <person name="Kuo A."/>
            <person name="Liang C."/>
            <person name="Lipzen A."/>
            <person name="Lutzoni F."/>
            <person name="Magnuson J."/>
            <person name="Mondo S."/>
            <person name="Nolan M."/>
            <person name="Ohm R."/>
            <person name="Pangilinan J."/>
            <person name="Park H.-J."/>
            <person name="Ramirez L."/>
            <person name="Alfaro M."/>
            <person name="Sun H."/>
            <person name="Tritt A."/>
            <person name="Yoshinaga Y."/>
            <person name="Zwiers L.-H."/>
            <person name="Turgeon B."/>
            <person name="Goodwin S."/>
            <person name="Spatafora J."/>
            <person name="Crous P."/>
            <person name="Grigoriev I."/>
        </authorList>
    </citation>
    <scope>NUCLEOTIDE SEQUENCE</scope>
    <source>
        <strain evidence="3">CBS 269.34</strain>
    </source>
</reference>
<evidence type="ECO:0000256" key="1">
    <source>
        <dbReference type="SAM" id="MobiDB-lite"/>
    </source>
</evidence>
<dbReference type="OrthoDB" id="4757095at2759"/>
<evidence type="ECO:0000313" key="4">
    <source>
        <dbReference type="Proteomes" id="UP000799750"/>
    </source>
</evidence>
<gene>
    <name evidence="3" type="ORF">BU16DRAFT_540156</name>
</gene>
<dbReference type="EMBL" id="MU004190">
    <property type="protein sequence ID" value="KAF2494917.1"/>
    <property type="molecule type" value="Genomic_DNA"/>
</dbReference>
<name>A0A6A6QVH7_9PEZI</name>
<proteinExistence type="predicted"/>
<dbReference type="Proteomes" id="UP000799750">
    <property type="component" value="Unassembled WGS sequence"/>
</dbReference>
<evidence type="ECO:0000259" key="2">
    <source>
        <dbReference type="Pfam" id="PF24864"/>
    </source>
</evidence>
<feature type="domain" description="DUF7730" evidence="2">
    <location>
        <begin position="58"/>
        <end position="259"/>
    </location>
</feature>
<organism evidence="3 4">
    <name type="scientific">Lophium mytilinum</name>
    <dbReference type="NCBI Taxonomy" id="390894"/>
    <lineage>
        <taxon>Eukaryota</taxon>
        <taxon>Fungi</taxon>
        <taxon>Dikarya</taxon>
        <taxon>Ascomycota</taxon>
        <taxon>Pezizomycotina</taxon>
        <taxon>Dothideomycetes</taxon>
        <taxon>Pleosporomycetidae</taxon>
        <taxon>Mytilinidiales</taxon>
        <taxon>Mytilinidiaceae</taxon>
        <taxon>Lophium</taxon>
    </lineage>
</organism>
<dbReference type="PANTHER" id="PTHR38790">
    <property type="entry name" value="2EXR DOMAIN-CONTAINING PROTEIN-RELATED"/>
    <property type="match status" value="1"/>
</dbReference>
<dbReference type="InterPro" id="IPR056632">
    <property type="entry name" value="DUF7730"/>
</dbReference>
<evidence type="ECO:0000313" key="3">
    <source>
        <dbReference type="EMBL" id="KAF2494917.1"/>
    </source>
</evidence>
<dbReference type="Pfam" id="PF24864">
    <property type="entry name" value="DUF7730"/>
    <property type="match status" value="1"/>
</dbReference>
<dbReference type="AlphaFoldDB" id="A0A6A6QVH7"/>
<accession>A0A6A6QVH7</accession>
<keyword evidence="4" id="KW-1185">Reference proteome</keyword>
<feature type="region of interest" description="Disordered" evidence="1">
    <location>
        <begin position="22"/>
        <end position="46"/>
    </location>
</feature>
<protein>
    <recommendedName>
        <fullName evidence="2">DUF7730 domain-containing protein</fullName>
    </recommendedName>
</protein>